<evidence type="ECO:0000256" key="2">
    <source>
        <dbReference type="ARBA" id="ARBA00022448"/>
    </source>
</evidence>
<sequence length="410" mass="42374">MDDSTPARDLVAPVRRRPAPSAVVQRIPGWVRVALAMFAVGWGANQFAAMLLVYRAEDGASSEMVTALFGAYALGLIPALLIVAPISDRIGRRRVVRPVLVLSTIATVVLIVGRDSFELLLIGRLAAGIASGAAFAPGTAWVKELSADRPGGTGARRATLALSAGFGSGPLVAGICAQWLPAPTIVPYVPHLALMALVIAVAWHAPEPFVPRSADEPRRRSHVREALLSRPFLMAILLTAPWVFGAASTSFATLPTFVEIGVAPIAVTGALAGLTLWTGVAIQPLGRRLGDPRLIITTGLGAAAAGLATGILLDLTGLAWLVLPAAMLLGAAYGLVLVGGLTAVEALARPDDLGTLNAVFYSLTYVGFAAPLLNTLALTAISPETLMLAGIAAIAATVPLVFASRPGRPR</sequence>
<keyword evidence="4" id="KW-0812">Transmembrane</keyword>
<dbReference type="RefSeq" id="WP_108578073.1">
    <property type="nucleotide sequence ID" value="NZ_CP026952.1"/>
</dbReference>
<keyword evidence="2" id="KW-0813">Transport</keyword>
<proteinExistence type="predicted"/>
<dbReference type="InterPro" id="IPR050171">
    <property type="entry name" value="MFS_Transporters"/>
</dbReference>
<dbReference type="InterPro" id="IPR036259">
    <property type="entry name" value="MFS_trans_sf"/>
</dbReference>
<keyword evidence="3" id="KW-1003">Cell membrane</keyword>
<dbReference type="AlphaFoldDB" id="A0A2S0WM50"/>
<dbReference type="Proteomes" id="UP000244384">
    <property type="component" value="Chromosome"/>
</dbReference>
<dbReference type="PANTHER" id="PTHR23517">
    <property type="entry name" value="RESISTANCE PROTEIN MDTM, PUTATIVE-RELATED-RELATED"/>
    <property type="match status" value="1"/>
</dbReference>
<protein>
    <submittedName>
        <fullName evidence="7">MFS transporter</fullName>
    </submittedName>
</protein>
<organism evidence="7 8">
    <name type="scientific">Aeromicrobium chenweiae</name>
    <dbReference type="NCBI Taxonomy" id="2079793"/>
    <lineage>
        <taxon>Bacteria</taxon>
        <taxon>Bacillati</taxon>
        <taxon>Actinomycetota</taxon>
        <taxon>Actinomycetes</taxon>
        <taxon>Propionibacteriales</taxon>
        <taxon>Nocardioidaceae</taxon>
        <taxon>Aeromicrobium</taxon>
    </lineage>
</organism>
<dbReference type="InterPro" id="IPR020846">
    <property type="entry name" value="MFS_dom"/>
</dbReference>
<reference evidence="8" key="1">
    <citation type="submission" date="2018-01" db="EMBL/GenBank/DDBJ databases">
        <authorList>
            <person name="Li J."/>
        </authorList>
    </citation>
    <scope>NUCLEOTIDE SEQUENCE [LARGE SCALE GENOMIC DNA]</scope>
    <source>
        <strain evidence="8">592</strain>
    </source>
</reference>
<comment type="subcellular location">
    <subcellularLocation>
        <location evidence="1">Cell membrane</location>
        <topology evidence="1">Multi-pass membrane protein</topology>
    </subcellularLocation>
</comment>
<dbReference type="PANTHER" id="PTHR23517:SF13">
    <property type="entry name" value="MAJOR FACILITATOR SUPERFAMILY MFS_1"/>
    <property type="match status" value="1"/>
</dbReference>
<dbReference type="OrthoDB" id="5242249at2"/>
<dbReference type="KEGG" id="aez:C3E78_09560"/>
<dbReference type="EMBL" id="CP026952">
    <property type="protein sequence ID" value="AWB92428.1"/>
    <property type="molecule type" value="Genomic_DNA"/>
</dbReference>
<evidence type="ECO:0000313" key="7">
    <source>
        <dbReference type="EMBL" id="AWB92428.1"/>
    </source>
</evidence>
<name>A0A2S0WM50_9ACTN</name>
<dbReference type="InterPro" id="IPR011701">
    <property type="entry name" value="MFS"/>
</dbReference>
<dbReference type="GO" id="GO:0022857">
    <property type="term" value="F:transmembrane transporter activity"/>
    <property type="evidence" value="ECO:0007669"/>
    <property type="project" value="InterPro"/>
</dbReference>
<accession>A0A2S0WM50</accession>
<dbReference type="Pfam" id="PF07690">
    <property type="entry name" value="MFS_1"/>
    <property type="match status" value="1"/>
</dbReference>
<evidence type="ECO:0000256" key="1">
    <source>
        <dbReference type="ARBA" id="ARBA00004651"/>
    </source>
</evidence>
<gene>
    <name evidence="7" type="ORF">C3E78_09560</name>
</gene>
<evidence type="ECO:0000313" key="8">
    <source>
        <dbReference type="Proteomes" id="UP000244384"/>
    </source>
</evidence>
<evidence type="ECO:0000256" key="5">
    <source>
        <dbReference type="ARBA" id="ARBA00022989"/>
    </source>
</evidence>
<evidence type="ECO:0000256" key="4">
    <source>
        <dbReference type="ARBA" id="ARBA00022692"/>
    </source>
</evidence>
<accession>A0A5F2EP34</accession>
<dbReference type="GO" id="GO:0005886">
    <property type="term" value="C:plasma membrane"/>
    <property type="evidence" value="ECO:0007669"/>
    <property type="project" value="UniProtKB-SubCell"/>
</dbReference>
<dbReference type="SUPFAM" id="SSF103473">
    <property type="entry name" value="MFS general substrate transporter"/>
    <property type="match status" value="1"/>
</dbReference>
<keyword evidence="8" id="KW-1185">Reference proteome</keyword>
<keyword evidence="5" id="KW-1133">Transmembrane helix</keyword>
<dbReference type="Gene3D" id="1.20.1250.20">
    <property type="entry name" value="MFS general substrate transporter like domains"/>
    <property type="match status" value="1"/>
</dbReference>
<dbReference type="PROSITE" id="PS50850">
    <property type="entry name" value="MFS"/>
    <property type="match status" value="1"/>
</dbReference>
<evidence type="ECO:0000256" key="3">
    <source>
        <dbReference type="ARBA" id="ARBA00022475"/>
    </source>
</evidence>
<keyword evidence="6" id="KW-0472">Membrane</keyword>
<evidence type="ECO:0000256" key="6">
    <source>
        <dbReference type="ARBA" id="ARBA00023136"/>
    </source>
</evidence>